<evidence type="ECO:0000313" key="2">
    <source>
        <dbReference type="Proteomes" id="UP000649328"/>
    </source>
</evidence>
<dbReference type="EMBL" id="JACBPP010000003">
    <property type="protein sequence ID" value="KAF8003142.1"/>
    <property type="molecule type" value="Genomic_DNA"/>
</dbReference>
<accession>A0A8H7GUZ4</accession>
<dbReference type="Proteomes" id="UP000649328">
    <property type="component" value="Unassembled WGS sequence"/>
</dbReference>
<organism evidence="1 2">
    <name type="scientific">Metschnikowia pulcherrima</name>
    <dbReference type="NCBI Taxonomy" id="27326"/>
    <lineage>
        <taxon>Eukaryota</taxon>
        <taxon>Fungi</taxon>
        <taxon>Dikarya</taxon>
        <taxon>Ascomycota</taxon>
        <taxon>Saccharomycotina</taxon>
        <taxon>Pichiomycetes</taxon>
        <taxon>Metschnikowiaceae</taxon>
        <taxon>Metschnikowia</taxon>
    </lineage>
</organism>
<reference evidence="1" key="1">
    <citation type="submission" date="2020-10" db="EMBL/GenBank/DDBJ databases">
        <title>The Whole-Genome Sequence of Metschnikowia persimmonesis, a Novel Endophytic Yeast Species Isolated from Medicinal Plant Diospyros kaki Thumb.</title>
        <authorList>
            <person name="Rahmat E."/>
            <person name="Kang Y."/>
        </authorList>
    </citation>
    <scope>NUCLEOTIDE SEQUENCE</scope>
    <source>
        <strain evidence="1">KIOM G15050</strain>
    </source>
</reference>
<evidence type="ECO:0000313" key="1">
    <source>
        <dbReference type="EMBL" id="KAF8003142.1"/>
    </source>
</evidence>
<dbReference type="AlphaFoldDB" id="A0A8H7GUZ4"/>
<protein>
    <submittedName>
        <fullName evidence="1">Uncharacterized protein</fullName>
    </submittedName>
</protein>
<keyword evidence="2" id="KW-1185">Reference proteome</keyword>
<sequence>MRVAANACHQAIANLLKPVIHLPISEISEFSPQAGEESEPKIGQYPNHTIYATEENLNQFFDELKKYVNDTSFDTFGFENHLEEFKSEFLKIAQSIKRDHPPRSVKKQFSFVKYMFKVMLEANDDLKYYRYSDVPGHQLVSKIIELNVRAMAFHDSHGKLDLSMDNYITRIYKLHRTLYVFFKKYSSLSDVLSDMLLIVNSQVAEAESTLDELWSMVPNEEKKERRHKVVKMQIFDIKLNQPLVRV</sequence>
<gene>
    <name evidence="1" type="ORF">HF325_002387</name>
</gene>
<name>A0A8H7GUZ4_9ASCO</name>
<comment type="caution">
    <text evidence="1">The sequence shown here is derived from an EMBL/GenBank/DDBJ whole genome shotgun (WGS) entry which is preliminary data.</text>
</comment>
<proteinExistence type="predicted"/>
<dbReference type="OrthoDB" id="10322082at2759"/>